<evidence type="ECO:0000259" key="4">
    <source>
        <dbReference type="PROSITE" id="PS50075"/>
    </source>
</evidence>
<comment type="caution">
    <text evidence="5">The sequence shown here is derived from an EMBL/GenBank/DDBJ whole genome shotgun (WGS) entry which is preliminary data.</text>
</comment>
<dbReference type="AlphaFoldDB" id="A0A6V7UCZ9"/>
<gene>
    <name evidence="5" type="ORF">MENT_LOCUS11242</name>
</gene>
<dbReference type="Proteomes" id="UP000580250">
    <property type="component" value="Unassembled WGS sequence"/>
</dbReference>
<feature type="region of interest" description="Disordered" evidence="3">
    <location>
        <begin position="187"/>
        <end position="327"/>
    </location>
</feature>
<organism evidence="5 6">
    <name type="scientific">Meloidogyne enterolobii</name>
    <name type="common">Root-knot nematode worm</name>
    <name type="synonym">Meloidogyne mayaguensis</name>
    <dbReference type="NCBI Taxonomy" id="390850"/>
    <lineage>
        <taxon>Eukaryota</taxon>
        <taxon>Metazoa</taxon>
        <taxon>Ecdysozoa</taxon>
        <taxon>Nematoda</taxon>
        <taxon>Chromadorea</taxon>
        <taxon>Rhabditida</taxon>
        <taxon>Tylenchina</taxon>
        <taxon>Tylenchomorpha</taxon>
        <taxon>Tylenchoidea</taxon>
        <taxon>Meloidogynidae</taxon>
        <taxon>Meloidogyninae</taxon>
        <taxon>Meloidogyne</taxon>
    </lineage>
</organism>
<proteinExistence type="predicted"/>
<dbReference type="PROSITE" id="PS50075">
    <property type="entry name" value="CARRIER"/>
    <property type="match status" value="1"/>
</dbReference>
<protein>
    <recommendedName>
        <fullName evidence="4">Carrier domain-containing protein</fullName>
    </recommendedName>
</protein>
<reference evidence="5 6" key="1">
    <citation type="submission" date="2020-08" db="EMBL/GenBank/DDBJ databases">
        <authorList>
            <person name="Koutsovoulos G."/>
            <person name="Danchin GJ E."/>
        </authorList>
    </citation>
    <scope>NUCLEOTIDE SEQUENCE [LARGE SCALE GENOMIC DNA]</scope>
</reference>
<dbReference type="EMBL" id="CAJEWN010000054">
    <property type="protein sequence ID" value="CAD2153781.1"/>
    <property type="molecule type" value="Genomic_DNA"/>
</dbReference>
<keyword evidence="1" id="KW-0596">Phosphopantetheine</keyword>
<dbReference type="InterPro" id="IPR036736">
    <property type="entry name" value="ACP-like_sf"/>
</dbReference>
<evidence type="ECO:0000256" key="3">
    <source>
        <dbReference type="SAM" id="MobiDB-lite"/>
    </source>
</evidence>
<dbReference type="Pfam" id="PF00550">
    <property type="entry name" value="PP-binding"/>
    <property type="match status" value="1"/>
</dbReference>
<evidence type="ECO:0000313" key="5">
    <source>
        <dbReference type="EMBL" id="CAD2153781.1"/>
    </source>
</evidence>
<dbReference type="Gene3D" id="1.10.1200.10">
    <property type="entry name" value="ACP-like"/>
    <property type="match status" value="1"/>
</dbReference>
<accession>A0A6V7UCZ9</accession>
<feature type="domain" description="Carrier" evidence="4">
    <location>
        <begin position="110"/>
        <end position="189"/>
    </location>
</feature>
<evidence type="ECO:0000256" key="1">
    <source>
        <dbReference type="ARBA" id="ARBA00022450"/>
    </source>
</evidence>
<dbReference type="InterPro" id="IPR006162">
    <property type="entry name" value="Ppantetheine_attach_site"/>
</dbReference>
<dbReference type="SUPFAM" id="SSF47336">
    <property type="entry name" value="ACP-like"/>
    <property type="match status" value="1"/>
</dbReference>
<dbReference type="InterPro" id="IPR009081">
    <property type="entry name" value="PP-bd_ACP"/>
</dbReference>
<name>A0A6V7UCZ9_MELEN</name>
<feature type="compositionally biased region" description="Acidic residues" evidence="3">
    <location>
        <begin position="191"/>
        <end position="288"/>
    </location>
</feature>
<feature type="compositionally biased region" description="Acidic residues" evidence="3">
    <location>
        <begin position="299"/>
        <end position="320"/>
    </location>
</feature>
<evidence type="ECO:0000313" key="6">
    <source>
        <dbReference type="Proteomes" id="UP000580250"/>
    </source>
</evidence>
<dbReference type="PROSITE" id="PS00012">
    <property type="entry name" value="PHOSPHOPANTETHEINE"/>
    <property type="match status" value="1"/>
</dbReference>
<keyword evidence="2" id="KW-0597">Phosphoprotein</keyword>
<feature type="compositionally biased region" description="Basic and acidic residues" evidence="3">
    <location>
        <begin position="289"/>
        <end position="298"/>
    </location>
</feature>
<sequence>MENVLFESSQYFGYLNHLDKIKKIEIFYETIKENRIKSNGKYFLRFYNKNNYKMAKVYDKNSQLLLIIYFEINEKNKQDKVQNNPLPSINYKNKQNPLVNLQKSAKLKSLELTEKIEQILISALPSAQLPINWIDMGLTQLGLDSLSLMALAQALNQKFEINGNIGITPADVFMIGRARELVELVSQKLENEEDEEEEDKEEEEENEENDEDTEEGEENEESDTEEEEFKEDEKEEDEDDNKEYEEEREEESDEDVDKNEEEEEQEEGEEDGKLEEEQNSEDNEEDNRVEEAQNKNEFNEEEDGYETEDEEEEEENEENFEGNLPASKEDQYFKLARECIFAVEEFNTEKKPFNENPNVWIEISNQKNFEIIFKIKRMGDKEIEHSIDMKNIKNNQKFEENVEMLFGIIYERNEVEMEKDKTFTINLNLLFNSKNNKIFDKINLLKIHSSAILLLCRALLLIINKFKIKIIFQLITNKENDQLPIFAYLTTFLQNFQVEMGNEFFEFTTSNISEWHFKKFLEKLDLGINDEWVPRDTWLITGGTKGIGLEVVFY</sequence>
<evidence type="ECO:0000256" key="2">
    <source>
        <dbReference type="ARBA" id="ARBA00022553"/>
    </source>
</evidence>